<dbReference type="RefSeq" id="WP_124154632.1">
    <property type="nucleotide sequence ID" value="NZ_CAWOLW010000423.1"/>
</dbReference>
<gene>
    <name evidence="7" type="ORF">D5R40_10970</name>
</gene>
<dbReference type="EMBL" id="RCBY01000048">
    <property type="protein sequence ID" value="RQH45205.1"/>
    <property type="molecule type" value="Genomic_DNA"/>
</dbReference>
<dbReference type="PANTHER" id="PTHR10465">
    <property type="entry name" value="TRANSMEMBRANE GTPASE FZO1"/>
    <property type="match status" value="1"/>
</dbReference>
<comment type="caution">
    <text evidence="7">The sequence shown here is derived from an EMBL/GenBank/DDBJ whole genome shotgun (WGS) entry which is preliminary data.</text>
</comment>
<dbReference type="AlphaFoldDB" id="A0A3N6RS64"/>
<protein>
    <submittedName>
        <fullName evidence="7">Dynamin family protein</fullName>
    </submittedName>
</protein>
<evidence type="ECO:0000313" key="8">
    <source>
        <dbReference type="Proteomes" id="UP000269154"/>
    </source>
</evidence>
<keyword evidence="5" id="KW-0472">Membrane</keyword>
<sequence length="830" mass="94702">MNIIPTQCQYLQNQVENLLQLLHQESTLRQQDTTAVRASLNKVISPKFEIVFAGAFSAGKSMLINALLGRELLYSAEGHATGTECYIEYAEPEKERVVLTFLSGAEIQEQVAILRKELGLDSNANIQQPEVIQIIREQCDAIIKNEGGENKSERAKQAKALKLLVDGFEANKECIHSAENAIYSMEQFNFSNLKEAASYARRGMNSAVLKRVEYYCHHPLLEDGNVIIDTPGIDAPVEKDAQITYDKIEHPETSAVVCVLKAAAAGDMTTEETELLEKMRENPGIRDRVFYVFNRIDETWYNSQLRQRLESLIISDFRDTERIYKTSGLLGFYGSLIKEASAGDRFGLDTIFANSVKGLDEEEETPQFVYAFNNYCGTSRKLPSNFPVSIHGFESPNENYVRILGEWGKPLIEQLIKDSGIEEFRDGITRYLKEEKRPQLFANLADDLQNICIQLQKNYLATQQNLASQPQEIEAMKIQELSLLNSQLQEVGEGFNQHISEEVNLLVTNKCDAFEADFNQLQSRMIRRLDELLDTFSVEAAYSRATINHPRNATAPLLAVLVEALYYLANQLEDILVDSTESVVSGFFQRLIDRVRKSEYYRQLYRLLGNDGGIEQHLKEVKKVVTTALISAARIECDRFVRESPRFYDEGTFSIYQFRQTLLQTSQSFDCSSMVEAEPSIRQLLKLDFEPKVSRTIRQTFRQTLNQTLKTHLLPMAEKQGEDIMQQYNQAREYLEKSLETEAAEKIQRNLRLQSEVEEKIGVYNQLVSSINSCLRTMLLNERQLPIIYGFNFGKNGDDLDVVSDENEKLLESEEVSPLDDLRQQMNLNS</sequence>
<evidence type="ECO:0000256" key="1">
    <source>
        <dbReference type="ARBA" id="ARBA00004370"/>
    </source>
</evidence>
<accession>A0A3N6RS64</accession>
<dbReference type="Gene3D" id="3.40.50.300">
    <property type="entry name" value="P-loop containing nucleotide triphosphate hydrolases"/>
    <property type="match status" value="1"/>
</dbReference>
<proteinExistence type="predicted"/>
<evidence type="ECO:0000259" key="6">
    <source>
        <dbReference type="Pfam" id="PF00350"/>
    </source>
</evidence>
<comment type="subcellular location">
    <subcellularLocation>
        <location evidence="1">Membrane</location>
    </subcellularLocation>
</comment>
<keyword evidence="8" id="KW-1185">Reference proteome</keyword>
<dbReference type="GO" id="GO:0016020">
    <property type="term" value="C:membrane"/>
    <property type="evidence" value="ECO:0007669"/>
    <property type="project" value="UniProtKB-SubCell"/>
</dbReference>
<evidence type="ECO:0000256" key="3">
    <source>
        <dbReference type="ARBA" id="ARBA00022801"/>
    </source>
</evidence>
<keyword evidence="3" id="KW-0378">Hydrolase</keyword>
<evidence type="ECO:0000256" key="5">
    <source>
        <dbReference type="ARBA" id="ARBA00023136"/>
    </source>
</evidence>
<dbReference type="Proteomes" id="UP000269154">
    <property type="component" value="Unassembled WGS sequence"/>
</dbReference>
<dbReference type="OrthoDB" id="5477114at2"/>
<dbReference type="GO" id="GO:0005525">
    <property type="term" value="F:GTP binding"/>
    <property type="evidence" value="ECO:0007669"/>
    <property type="project" value="UniProtKB-KW"/>
</dbReference>
<dbReference type="PANTHER" id="PTHR10465:SF0">
    <property type="entry name" value="SARCALUMENIN"/>
    <property type="match status" value="1"/>
</dbReference>
<evidence type="ECO:0000256" key="4">
    <source>
        <dbReference type="ARBA" id="ARBA00023134"/>
    </source>
</evidence>
<keyword evidence="4" id="KW-0342">GTP-binding</keyword>
<feature type="domain" description="Dynamin N-terminal" evidence="6">
    <location>
        <begin position="50"/>
        <end position="293"/>
    </location>
</feature>
<dbReference type="InterPro" id="IPR027417">
    <property type="entry name" value="P-loop_NTPase"/>
</dbReference>
<evidence type="ECO:0000256" key="2">
    <source>
        <dbReference type="ARBA" id="ARBA00022741"/>
    </source>
</evidence>
<keyword evidence="2" id="KW-0547">Nucleotide-binding</keyword>
<organism evidence="7 8">
    <name type="scientific">Okeania hirsuta</name>
    <dbReference type="NCBI Taxonomy" id="1458930"/>
    <lineage>
        <taxon>Bacteria</taxon>
        <taxon>Bacillati</taxon>
        <taxon>Cyanobacteriota</taxon>
        <taxon>Cyanophyceae</taxon>
        <taxon>Oscillatoriophycideae</taxon>
        <taxon>Oscillatoriales</taxon>
        <taxon>Microcoleaceae</taxon>
        <taxon>Okeania</taxon>
    </lineage>
</organism>
<dbReference type="InterPro" id="IPR045063">
    <property type="entry name" value="Dynamin_N"/>
</dbReference>
<dbReference type="Pfam" id="PF00350">
    <property type="entry name" value="Dynamin_N"/>
    <property type="match status" value="1"/>
</dbReference>
<dbReference type="GO" id="GO:0003924">
    <property type="term" value="F:GTPase activity"/>
    <property type="evidence" value="ECO:0007669"/>
    <property type="project" value="InterPro"/>
</dbReference>
<reference evidence="7 8" key="1">
    <citation type="journal article" date="2018" name="ACS Chem. Biol.">
        <title>Ketoreductase domain dysfunction expands chemodiversity: malyngamide biosynthesis in the cyanobacterium Okeania hirsuta.</title>
        <authorList>
            <person name="Moss N.A."/>
            <person name="Leao T."/>
            <person name="Rankin M."/>
            <person name="McCullough T.M."/>
            <person name="Qu P."/>
            <person name="Korobeynikov A."/>
            <person name="Smith J.L."/>
            <person name="Gerwick L."/>
            <person name="Gerwick W.H."/>
        </authorList>
    </citation>
    <scope>NUCLEOTIDE SEQUENCE [LARGE SCALE GENOMIC DNA]</scope>
    <source>
        <strain evidence="7 8">PAB10Feb10-1</strain>
    </source>
</reference>
<dbReference type="SUPFAM" id="SSF52540">
    <property type="entry name" value="P-loop containing nucleoside triphosphate hydrolases"/>
    <property type="match status" value="1"/>
</dbReference>
<name>A0A3N6RS64_9CYAN</name>
<evidence type="ECO:0000313" key="7">
    <source>
        <dbReference type="EMBL" id="RQH45205.1"/>
    </source>
</evidence>
<dbReference type="InterPro" id="IPR027094">
    <property type="entry name" value="Mitofusin_fam"/>
</dbReference>